<evidence type="ECO:0000313" key="5">
    <source>
        <dbReference type="Proteomes" id="UP000217209"/>
    </source>
</evidence>
<dbReference type="OrthoDB" id="4424797at2"/>
<keyword evidence="4" id="KW-0131">Cell cycle</keyword>
<evidence type="ECO:0000256" key="3">
    <source>
        <dbReference type="SAM" id="Phobius"/>
    </source>
</evidence>
<name>A0A1Q2HXZ2_9CORY</name>
<evidence type="ECO:0000313" key="4">
    <source>
        <dbReference type="EMBL" id="AQQ15640.1"/>
    </source>
</evidence>
<feature type="region of interest" description="Disordered" evidence="2">
    <location>
        <begin position="1"/>
        <end position="51"/>
    </location>
</feature>
<feature type="region of interest" description="Disordered" evidence="2">
    <location>
        <begin position="198"/>
        <end position="240"/>
    </location>
</feature>
<dbReference type="GO" id="GO:0051301">
    <property type="term" value="P:cell division"/>
    <property type="evidence" value="ECO:0007669"/>
    <property type="project" value="UniProtKB-KW"/>
</dbReference>
<evidence type="ECO:0000256" key="2">
    <source>
        <dbReference type="SAM" id="MobiDB-lite"/>
    </source>
</evidence>
<dbReference type="RefSeq" id="WP_095660304.1">
    <property type="nucleotide sequence ID" value="NZ_CP019688.1"/>
</dbReference>
<gene>
    <name evidence="4" type="primary">ftsL1</name>
    <name evidence="4" type="ORF">CGLAU_08425</name>
</gene>
<keyword evidence="1" id="KW-0175">Coiled coil</keyword>
<organism evidence="4 5">
    <name type="scientific">Corynebacterium glaucum</name>
    <dbReference type="NCBI Taxonomy" id="187491"/>
    <lineage>
        <taxon>Bacteria</taxon>
        <taxon>Bacillati</taxon>
        <taxon>Actinomycetota</taxon>
        <taxon>Actinomycetes</taxon>
        <taxon>Mycobacteriales</taxon>
        <taxon>Corynebacteriaceae</taxon>
        <taxon>Corynebacterium</taxon>
    </lineage>
</organism>
<reference evidence="4 5" key="1">
    <citation type="submission" date="2016-12" db="EMBL/GenBank/DDBJ databases">
        <authorList>
            <person name="Song W.-J."/>
            <person name="Kurnit D.M."/>
        </authorList>
    </citation>
    <scope>NUCLEOTIDE SEQUENCE [LARGE SCALE GENOMIC DNA]</scope>
    <source>
        <strain evidence="4 5">DSM 30827</strain>
    </source>
</reference>
<feature type="transmembrane region" description="Helical" evidence="3">
    <location>
        <begin position="66"/>
        <end position="88"/>
    </location>
</feature>
<proteinExistence type="predicted"/>
<feature type="compositionally biased region" description="Polar residues" evidence="2">
    <location>
        <begin position="1"/>
        <end position="11"/>
    </location>
</feature>
<feature type="compositionally biased region" description="Low complexity" evidence="2">
    <location>
        <begin position="12"/>
        <end position="33"/>
    </location>
</feature>
<keyword evidence="3" id="KW-1133">Transmembrane helix</keyword>
<feature type="coiled-coil region" evidence="1">
    <location>
        <begin position="99"/>
        <end position="133"/>
    </location>
</feature>
<dbReference type="KEGG" id="cgv:CGLAU_08425"/>
<dbReference type="EMBL" id="CP019688">
    <property type="protein sequence ID" value="AQQ15640.1"/>
    <property type="molecule type" value="Genomic_DNA"/>
</dbReference>
<keyword evidence="5" id="KW-1185">Reference proteome</keyword>
<evidence type="ECO:0000256" key="1">
    <source>
        <dbReference type="SAM" id="Coils"/>
    </source>
</evidence>
<keyword evidence="3" id="KW-0472">Membrane</keyword>
<keyword evidence="3" id="KW-0812">Transmembrane</keyword>
<protein>
    <submittedName>
        <fullName evidence="4">Cell division protein FtsL</fullName>
    </submittedName>
</protein>
<dbReference type="AlphaFoldDB" id="A0A1Q2HXZ2"/>
<dbReference type="Proteomes" id="UP000217209">
    <property type="component" value="Chromosome"/>
</dbReference>
<accession>A0A1Q2HXZ2</accession>
<keyword evidence="4" id="KW-0132">Cell division</keyword>
<sequence>MAVHNSNTMTLPRTRTAPAPAPGRAPARPGVRPHVPHGKSRGRLGSQQVVSVRGRRVAAPVKPKHPIFAVGGIALTILAIGVAVAMVLSGVSTTQTFTIQQLQSKERMLQNEVESLNRDLEDLRSSAEIAQRAADAGMVVAAQPGIMEVTADGALEQRREPNPEAVAPVVDVNGAPTRADRATSNRRAVDEVADNLTQVPGGNVLGEEHSRAEAPANVPDTAGPHLDNVAPYQPNVPTAF</sequence>